<keyword evidence="3 9" id="KW-0132">Cell division</keyword>
<feature type="active site" evidence="9">
    <location>
        <position position="207"/>
    </location>
</feature>
<dbReference type="NCBIfam" id="NF001399">
    <property type="entry name" value="PRK00283.1"/>
    <property type="match status" value="1"/>
</dbReference>
<dbReference type="InterPro" id="IPR050090">
    <property type="entry name" value="Tyrosine_recombinase_XerCD"/>
</dbReference>
<keyword evidence="5 9" id="KW-0229">DNA integration</keyword>
<comment type="subunit">
    <text evidence="9">Forms a cyclic heterotetrameric complex composed of two molecules of XerC and two molecules of XerD.</text>
</comment>
<evidence type="ECO:0000256" key="8">
    <source>
        <dbReference type="ARBA" id="ARBA00023306"/>
    </source>
</evidence>
<dbReference type="AlphaFoldDB" id="A0A917K2B0"/>
<dbReference type="InterPro" id="IPR002104">
    <property type="entry name" value="Integrase_catalytic"/>
</dbReference>
<dbReference type="InterPro" id="IPR013762">
    <property type="entry name" value="Integrase-like_cat_sf"/>
</dbReference>
<comment type="similarity">
    <text evidence="9">Belongs to the 'phage' integrase family. XerC subfamily.</text>
</comment>
<feature type="domain" description="Core-binding (CB)" evidence="12">
    <location>
        <begin position="36"/>
        <end position="122"/>
    </location>
</feature>
<dbReference type="GO" id="GO:0009037">
    <property type="term" value="F:tyrosine-based site-specific recombinase activity"/>
    <property type="evidence" value="ECO:0007669"/>
    <property type="project" value="UniProtKB-UniRule"/>
</dbReference>
<dbReference type="InterPro" id="IPR004107">
    <property type="entry name" value="Integrase_SAM-like_N"/>
</dbReference>
<dbReference type="HAMAP" id="MF_01808">
    <property type="entry name" value="Recomb_XerC_XerD"/>
    <property type="match status" value="1"/>
</dbReference>
<dbReference type="InterPro" id="IPR023009">
    <property type="entry name" value="Tyrosine_recombinase_XerC/XerD"/>
</dbReference>
<dbReference type="GO" id="GO:0005737">
    <property type="term" value="C:cytoplasm"/>
    <property type="evidence" value="ECO:0007669"/>
    <property type="project" value="UniProtKB-SubCell"/>
</dbReference>
<evidence type="ECO:0000259" key="11">
    <source>
        <dbReference type="PROSITE" id="PS51898"/>
    </source>
</evidence>
<feature type="domain" description="Tyr recombinase" evidence="11">
    <location>
        <begin position="143"/>
        <end position="323"/>
    </location>
</feature>
<evidence type="ECO:0000256" key="4">
    <source>
        <dbReference type="ARBA" id="ARBA00022829"/>
    </source>
</evidence>
<feature type="active site" evidence="9">
    <location>
        <position position="301"/>
    </location>
</feature>
<dbReference type="Pfam" id="PF00589">
    <property type="entry name" value="Phage_integrase"/>
    <property type="match status" value="1"/>
</dbReference>
<reference evidence="13" key="2">
    <citation type="submission" date="2020-09" db="EMBL/GenBank/DDBJ databases">
        <authorList>
            <person name="Sun Q."/>
            <person name="Ohkuma M."/>
        </authorList>
    </citation>
    <scope>NUCLEOTIDE SEQUENCE</scope>
    <source>
        <strain evidence="13">JCM 18487</strain>
    </source>
</reference>
<protein>
    <recommendedName>
        <fullName evidence="9">Tyrosine recombinase XerC</fullName>
    </recommendedName>
</protein>
<feature type="active site" description="O-(3'-phospho-DNA)-tyrosine intermediate" evidence="9">
    <location>
        <position position="310"/>
    </location>
</feature>
<evidence type="ECO:0000256" key="9">
    <source>
        <dbReference type="HAMAP-Rule" id="MF_01808"/>
    </source>
</evidence>
<dbReference type="PROSITE" id="PS51900">
    <property type="entry name" value="CB"/>
    <property type="match status" value="1"/>
</dbReference>
<keyword evidence="14" id="KW-1185">Reference proteome</keyword>
<feature type="region of interest" description="Disordered" evidence="10">
    <location>
        <begin position="1"/>
        <end position="29"/>
    </location>
</feature>
<dbReference type="Gene3D" id="1.10.443.10">
    <property type="entry name" value="Intergrase catalytic core"/>
    <property type="match status" value="1"/>
</dbReference>
<keyword evidence="2 9" id="KW-0963">Cytoplasm</keyword>
<sequence length="329" mass="36662">MEVKGLTNHSGNPPVGHPAATNADQDAGLAVRGTPGPWTRWMASYLEYKRATGRVALRTLTAYASDLQALVSFLQARGILDPLAVRSPHLRAYLAAELERGVSKVTLARRLSCFRGFFDYVARETGSEQNPARSLALPKRVRRLPEFYYQEEVKTLLESIPGDDLWSARDRALLEFLYATGVRVSECVGLNVADVRLDDGTALVYGKGGKERVVIFGRIAAMWLRRYLSLREAAKLGGDPLFINRRGGRLTDRSVRRILLHHIDRVAGLKRLSPHKLRHTFATHMLDGGADLRTVQELLGHTSLSTTQVYTHTTGDRLARVYQATHPRA</sequence>
<feature type="active site" evidence="9">
    <location>
        <position position="183"/>
    </location>
</feature>
<reference evidence="13" key="1">
    <citation type="journal article" date="2014" name="Int. J. Syst. Evol. Microbiol.">
        <title>Complete genome sequence of Corynebacterium casei LMG S-19264T (=DSM 44701T), isolated from a smear-ripened cheese.</title>
        <authorList>
            <consortium name="US DOE Joint Genome Institute (JGI-PGF)"/>
            <person name="Walter F."/>
            <person name="Albersmeier A."/>
            <person name="Kalinowski J."/>
            <person name="Ruckert C."/>
        </authorList>
    </citation>
    <scope>NUCLEOTIDE SEQUENCE</scope>
    <source>
        <strain evidence="13">JCM 18487</strain>
    </source>
</reference>
<comment type="caution">
    <text evidence="13">The sequence shown here is derived from an EMBL/GenBank/DDBJ whole genome shotgun (WGS) entry which is preliminary data.</text>
</comment>
<dbReference type="GO" id="GO:0007059">
    <property type="term" value="P:chromosome segregation"/>
    <property type="evidence" value="ECO:0007669"/>
    <property type="project" value="UniProtKB-UniRule"/>
</dbReference>
<dbReference type="Proteomes" id="UP000637695">
    <property type="component" value="Unassembled WGS sequence"/>
</dbReference>
<dbReference type="GO" id="GO:0006313">
    <property type="term" value="P:DNA transposition"/>
    <property type="evidence" value="ECO:0007669"/>
    <property type="project" value="UniProtKB-UniRule"/>
</dbReference>
<evidence type="ECO:0000313" key="14">
    <source>
        <dbReference type="Proteomes" id="UP000637695"/>
    </source>
</evidence>
<keyword evidence="4 9" id="KW-0159">Chromosome partition</keyword>
<evidence type="ECO:0000256" key="5">
    <source>
        <dbReference type="ARBA" id="ARBA00022908"/>
    </source>
</evidence>
<evidence type="ECO:0000256" key="6">
    <source>
        <dbReference type="ARBA" id="ARBA00023125"/>
    </source>
</evidence>
<dbReference type="InterPro" id="IPR011010">
    <property type="entry name" value="DNA_brk_join_enz"/>
</dbReference>
<dbReference type="CDD" id="cd00798">
    <property type="entry name" value="INT_XerDC_C"/>
    <property type="match status" value="1"/>
</dbReference>
<dbReference type="SUPFAM" id="SSF47823">
    <property type="entry name" value="lambda integrase-like, N-terminal domain"/>
    <property type="match status" value="1"/>
</dbReference>
<dbReference type="PANTHER" id="PTHR30349">
    <property type="entry name" value="PHAGE INTEGRASE-RELATED"/>
    <property type="match status" value="1"/>
</dbReference>
<evidence type="ECO:0000256" key="1">
    <source>
        <dbReference type="ARBA" id="ARBA00004496"/>
    </source>
</evidence>
<feature type="active site" evidence="9">
    <location>
        <position position="278"/>
    </location>
</feature>
<dbReference type="Gene3D" id="1.10.150.130">
    <property type="match status" value="1"/>
</dbReference>
<dbReference type="GO" id="GO:0003677">
    <property type="term" value="F:DNA binding"/>
    <property type="evidence" value="ECO:0007669"/>
    <property type="project" value="UniProtKB-UniRule"/>
</dbReference>
<dbReference type="EMBL" id="BMOY01000001">
    <property type="protein sequence ID" value="GGI94828.1"/>
    <property type="molecule type" value="Genomic_DNA"/>
</dbReference>
<dbReference type="GO" id="GO:0051301">
    <property type="term" value="P:cell division"/>
    <property type="evidence" value="ECO:0007669"/>
    <property type="project" value="UniProtKB-KW"/>
</dbReference>
<organism evidence="13 14">
    <name type="scientific">Alicyclobacillus cellulosilyticus</name>
    <dbReference type="NCBI Taxonomy" id="1003997"/>
    <lineage>
        <taxon>Bacteria</taxon>
        <taxon>Bacillati</taxon>
        <taxon>Bacillota</taxon>
        <taxon>Bacilli</taxon>
        <taxon>Bacillales</taxon>
        <taxon>Alicyclobacillaceae</taxon>
        <taxon>Alicyclobacillus</taxon>
    </lineage>
</organism>
<feature type="active site" evidence="9">
    <location>
        <position position="275"/>
    </location>
</feature>
<dbReference type="SUPFAM" id="SSF56349">
    <property type="entry name" value="DNA breaking-rejoining enzymes"/>
    <property type="match status" value="1"/>
</dbReference>
<comment type="subcellular location">
    <subcellularLocation>
        <location evidence="1 9">Cytoplasm</location>
    </subcellularLocation>
</comment>
<evidence type="ECO:0000259" key="12">
    <source>
        <dbReference type="PROSITE" id="PS51900"/>
    </source>
</evidence>
<keyword evidence="8 9" id="KW-0131">Cell cycle</keyword>
<name>A0A917K2B0_9BACL</name>
<evidence type="ECO:0000256" key="2">
    <source>
        <dbReference type="ARBA" id="ARBA00022490"/>
    </source>
</evidence>
<proteinExistence type="inferred from homology"/>
<keyword evidence="6 9" id="KW-0238">DNA-binding</keyword>
<evidence type="ECO:0000256" key="10">
    <source>
        <dbReference type="SAM" id="MobiDB-lite"/>
    </source>
</evidence>
<dbReference type="InterPro" id="IPR044068">
    <property type="entry name" value="CB"/>
</dbReference>
<evidence type="ECO:0000313" key="13">
    <source>
        <dbReference type="EMBL" id="GGI94828.1"/>
    </source>
</evidence>
<accession>A0A917K2B0</accession>
<evidence type="ECO:0000256" key="7">
    <source>
        <dbReference type="ARBA" id="ARBA00023172"/>
    </source>
</evidence>
<dbReference type="PANTHER" id="PTHR30349:SF77">
    <property type="entry name" value="TYROSINE RECOMBINASE XERC"/>
    <property type="match status" value="1"/>
</dbReference>
<dbReference type="InterPro" id="IPR010998">
    <property type="entry name" value="Integrase_recombinase_N"/>
</dbReference>
<evidence type="ECO:0000256" key="3">
    <source>
        <dbReference type="ARBA" id="ARBA00022618"/>
    </source>
</evidence>
<keyword evidence="7 9" id="KW-0233">DNA recombination</keyword>
<dbReference type="PROSITE" id="PS51898">
    <property type="entry name" value="TYR_RECOMBINASE"/>
    <property type="match status" value="1"/>
</dbReference>
<comment type="function">
    <text evidence="9">Site-specific tyrosine recombinase, which acts by catalyzing the cutting and rejoining of the recombining DNA molecules. The XerC-XerD complex is essential to convert dimers of the bacterial chromosome into monomers to permit their segregation at cell division. It also contributes to the segregational stability of plasmids.</text>
</comment>
<dbReference type="Pfam" id="PF02899">
    <property type="entry name" value="Phage_int_SAM_1"/>
    <property type="match status" value="1"/>
</dbReference>
<gene>
    <name evidence="9 13" type="primary">xerC</name>
    <name evidence="13" type="ORF">GCM10010885_00450</name>
</gene>